<evidence type="ECO:0000313" key="2">
    <source>
        <dbReference type="Proteomes" id="UP000321374"/>
    </source>
</evidence>
<comment type="caution">
    <text evidence="1">The sequence shown here is derived from an EMBL/GenBank/DDBJ whole genome shotgun (WGS) entry which is preliminary data.</text>
</comment>
<reference evidence="1 2" key="1">
    <citation type="submission" date="2018-09" db="EMBL/GenBank/DDBJ databases">
        <title>Metagenome Assembled Genomes from an Advanced Water Purification Facility.</title>
        <authorList>
            <person name="Stamps B.W."/>
            <person name="Spear J.R."/>
        </authorList>
    </citation>
    <scope>NUCLEOTIDE SEQUENCE [LARGE SCALE GENOMIC DNA]</scope>
    <source>
        <strain evidence="1">Bin_42_2</strain>
    </source>
</reference>
<dbReference type="EMBL" id="SSGG01000001">
    <property type="protein sequence ID" value="TXI39004.1"/>
    <property type="molecule type" value="Genomic_DNA"/>
</dbReference>
<gene>
    <name evidence="1" type="ORF">E6Q51_00025</name>
</gene>
<name>A0A5C7WQI1_METME</name>
<organism evidence="1 2">
    <name type="scientific">Methylophilus methylotrophus</name>
    <name type="common">Bacterium W3A1</name>
    <dbReference type="NCBI Taxonomy" id="17"/>
    <lineage>
        <taxon>Bacteria</taxon>
        <taxon>Pseudomonadati</taxon>
        <taxon>Pseudomonadota</taxon>
        <taxon>Betaproteobacteria</taxon>
        <taxon>Nitrosomonadales</taxon>
        <taxon>Methylophilaceae</taxon>
        <taxon>Methylophilus</taxon>
    </lineage>
</organism>
<proteinExistence type="predicted"/>
<accession>A0A5C7WQI1</accession>
<sequence length="54" mass="5785">MTLICVANVCDAGCHGKITCGNGACVKTSGNTCLGYWLAKMQILSRTSHALRRR</sequence>
<dbReference type="AlphaFoldDB" id="A0A5C7WQI1"/>
<protein>
    <submittedName>
        <fullName evidence="1">Uncharacterized protein</fullName>
    </submittedName>
</protein>
<evidence type="ECO:0000313" key="1">
    <source>
        <dbReference type="EMBL" id="TXI39004.1"/>
    </source>
</evidence>
<dbReference type="Proteomes" id="UP000321374">
    <property type="component" value="Unassembled WGS sequence"/>
</dbReference>